<dbReference type="AlphaFoldDB" id="A0AAV9CI20"/>
<accession>A0AAV9CI20</accession>
<evidence type="ECO:0000313" key="3">
    <source>
        <dbReference type="Proteomes" id="UP001180020"/>
    </source>
</evidence>
<dbReference type="Proteomes" id="UP001180020">
    <property type="component" value="Unassembled WGS sequence"/>
</dbReference>
<comment type="caution">
    <text evidence="2">The sequence shown here is derived from an EMBL/GenBank/DDBJ whole genome shotgun (WGS) entry which is preliminary data.</text>
</comment>
<dbReference type="EMBL" id="JAUJYO010000019">
    <property type="protein sequence ID" value="KAK1287692.1"/>
    <property type="molecule type" value="Genomic_DNA"/>
</dbReference>
<reference evidence="2" key="2">
    <citation type="submission" date="2023-06" db="EMBL/GenBank/DDBJ databases">
        <authorList>
            <person name="Ma L."/>
            <person name="Liu K.-W."/>
            <person name="Li Z."/>
            <person name="Hsiao Y.-Y."/>
            <person name="Qi Y."/>
            <person name="Fu T."/>
            <person name="Tang G."/>
            <person name="Zhang D."/>
            <person name="Sun W.-H."/>
            <person name="Liu D.-K."/>
            <person name="Li Y."/>
            <person name="Chen G.-Z."/>
            <person name="Liu X.-D."/>
            <person name="Liao X.-Y."/>
            <person name="Jiang Y.-T."/>
            <person name="Yu X."/>
            <person name="Hao Y."/>
            <person name="Huang J."/>
            <person name="Zhao X.-W."/>
            <person name="Ke S."/>
            <person name="Chen Y.-Y."/>
            <person name="Wu W.-L."/>
            <person name="Hsu J.-L."/>
            <person name="Lin Y.-F."/>
            <person name="Huang M.-D."/>
            <person name="Li C.-Y."/>
            <person name="Huang L."/>
            <person name="Wang Z.-W."/>
            <person name="Zhao X."/>
            <person name="Zhong W.-Y."/>
            <person name="Peng D.-H."/>
            <person name="Ahmad S."/>
            <person name="Lan S."/>
            <person name="Zhang J.-S."/>
            <person name="Tsai W.-C."/>
            <person name="Van De Peer Y."/>
            <person name="Liu Z.-J."/>
        </authorList>
    </citation>
    <scope>NUCLEOTIDE SEQUENCE</scope>
    <source>
        <strain evidence="2">CP</strain>
        <tissue evidence="2">Leaves</tissue>
    </source>
</reference>
<evidence type="ECO:0000256" key="1">
    <source>
        <dbReference type="SAM" id="MobiDB-lite"/>
    </source>
</evidence>
<sequence length="108" mass="11637">MPERPATVGRWPEVPTDHDGRSGQMGPDPDSPGGPRYNNKTIAPKIKKYGISSTPNLAGVVDVQVPLIGEMENLLDVAETLVVVEEERVTRSLLELPFGCLQGTSSLL</sequence>
<feature type="region of interest" description="Disordered" evidence="1">
    <location>
        <begin position="1"/>
        <end position="41"/>
    </location>
</feature>
<name>A0AAV9CI20_ACOCL</name>
<proteinExistence type="predicted"/>
<gene>
    <name evidence="2" type="ORF">QJS10_CPB19g00527</name>
</gene>
<keyword evidence="3" id="KW-1185">Reference proteome</keyword>
<protein>
    <submittedName>
        <fullName evidence="2">Uncharacterized protein</fullName>
    </submittedName>
</protein>
<organism evidence="2 3">
    <name type="scientific">Acorus calamus</name>
    <name type="common">Sweet flag</name>
    <dbReference type="NCBI Taxonomy" id="4465"/>
    <lineage>
        <taxon>Eukaryota</taxon>
        <taxon>Viridiplantae</taxon>
        <taxon>Streptophyta</taxon>
        <taxon>Embryophyta</taxon>
        <taxon>Tracheophyta</taxon>
        <taxon>Spermatophyta</taxon>
        <taxon>Magnoliopsida</taxon>
        <taxon>Liliopsida</taxon>
        <taxon>Acoraceae</taxon>
        <taxon>Acorus</taxon>
    </lineage>
</organism>
<reference evidence="2" key="1">
    <citation type="journal article" date="2023" name="Nat. Commun.">
        <title>Diploid and tetraploid genomes of Acorus and the evolution of monocots.</title>
        <authorList>
            <person name="Ma L."/>
            <person name="Liu K.W."/>
            <person name="Li Z."/>
            <person name="Hsiao Y.Y."/>
            <person name="Qi Y."/>
            <person name="Fu T."/>
            <person name="Tang G.D."/>
            <person name="Zhang D."/>
            <person name="Sun W.H."/>
            <person name="Liu D.K."/>
            <person name="Li Y."/>
            <person name="Chen G.Z."/>
            <person name="Liu X.D."/>
            <person name="Liao X.Y."/>
            <person name="Jiang Y.T."/>
            <person name="Yu X."/>
            <person name="Hao Y."/>
            <person name="Huang J."/>
            <person name="Zhao X.W."/>
            <person name="Ke S."/>
            <person name="Chen Y.Y."/>
            <person name="Wu W.L."/>
            <person name="Hsu J.L."/>
            <person name="Lin Y.F."/>
            <person name="Huang M.D."/>
            <person name="Li C.Y."/>
            <person name="Huang L."/>
            <person name="Wang Z.W."/>
            <person name="Zhao X."/>
            <person name="Zhong W.Y."/>
            <person name="Peng D.H."/>
            <person name="Ahmad S."/>
            <person name="Lan S."/>
            <person name="Zhang J.S."/>
            <person name="Tsai W.C."/>
            <person name="Van de Peer Y."/>
            <person name="Liu Z.J."/>
        </authorList>
    </citation>
    <scope>NUCLEOTIDE SEQUENCE</scope>
    <source>
        <strain evidence="2">CP</strain>
    </source>
</reference>
<evidence type="ECO:0000313" key="2">
    <source>
        <dbReference type="EMBL" id="KAK1287692.1"/>
    </source>
</evidence>